<sequence>MILALALPSSLVAQEDAAGEPPAPSQAPAADDTPSDEEVDAAEDASEEETPSEETPNEEADAAEDAEPISAEEAEEAPADETPVLVEQPADAPSDDDQGDDWPEDDFSDFDEIAEDIEFVPAEAIDDAMLDRLTPLASFPYVEVSGHLRTRSRARFGFDLGTGGTSAVLPPLETVSPADAPANPEASNLWTTDLRLRLAPTFHISETLRVHTEADLLDNIALGADPRHSYFVEGMPGADSRVLGGYSGASSLLRVRQAYGEVDAFFGTLSAGRMLNDWGLGIFANGGDCDDCDFGDVVDRVSLRTSLWNFNVLAAYDFAGAGLTSDSLGFDHGTPYEISRLDGTHQWTAQVWRAPISRADRERQAHALYTTRRPVFNGGLYVSGRHKQAQANIDENGLNTVAPPELTYRGLDIYSADLWGQMLWEPADDRRIRVELEALGIFGSVDNTTAAAVGFDPDRTGSVNCFDEGARENNPAACSTDAEGNTTSKSVTQFGLALESEFYFGGPVTFGLNAGMATGGDSPNWGYGEDAAAQLDFMRFSPDYHLDLILFREVIGTVTNATYANPYVMATFLDSGLQRMEFQLDAIASRALNAAGTPSGEPWLGLEFDASLRYLATDTFLAAIDAGVLFPFAGLAAEVDRPRFNHYGDLGPFGEAVDPGLAWTLQGRLMWKF</sequence>
<keyword evidence="3" id="KW-1185">Reference proteome</keyword>
<comment type="caution">
    <text evidence="2">The sequence shown here is derived from an EMBL/GenBank/DDBJ whole genome shotgun (WGS) entry which is preliminary data.</text>
</comment>
<evidence type="ECO:0008006" key="4">
    <source>
        <dbReference type="Google" id="ProtNLM"/>
    </source>
</evidence>
<name>A0A5C6XKS4_9DELT</name>
<dbReference type="EMBL" id="VOSM01000002">
    <property type="protein sequence ID" value="TXD38197.1"/>
    <property type="molecule type" value="Genomic_DNA"/>
</dbReference>
<dbReference type="AlphaFoldDB" id="A0A5C6XKS4"/>
<feature type="compositionally biased region" description="Acidic residues" evidence="1">
    <location>
        <begin position="33"/>
        <end position="79"/>
    </location>
</feature>
<evidence type="ECO:0000313" key="3">
    <source>
        <dbReference type="Proteomes" id="UP000321412"/>
    </source>
</evidence>
<feature type="compositionally biased region" description="Acidic residues" evidence="1">
    <location>
        <begin position="93"/>
        <end position="107"/>
    </location>
</feature>
<feature type="region of interest" description="Disordered" evidence="1">
    <location>
        <begin position="1"/>
        <end position="107"/>
    </location>
</feature>
<reference evidence="2 3" key="1">
    <citation type="submission" date="2019-08" db="EMBL/GenBank/DDBJ databases">
        <title>Bradymonadales sp. TMQ4.</title>
        <authorList>
            <person name="Liang Q."/>
        </authorList>
    </citation>
    <scope>NUCLEOTIDE SEQUENCE [LARGE SCALE GENOMIC DNA]</scope>
    <source>
        <strain evidence="2 3">TMQ4</strain>
    </source>
</reference>
<protein>
    <recommendedName>
        <fullName evidence="4">TIGR04551 family protein</fullName>
    </recommendedName>
</protein>
<gene>
    <name evidence="2" type="ORF">FRC98_04675</name>
</gene>
<evidence type="ECO:0000313" key="2">
    <source>
        <dbReference type="EMBL" id="TXD38197.1"/>
    </source>
</evidence>
<dbReference type="Proteomes" id="UP000321412">
    <property type="component" value="Unassembled WGS sequence"/>
</dbReference>
<evidence type="ECO:0000256" key="1">
    <source>
        <dbReference type="SAM" id="MobiDB-lite"/>
    </source>
</evidence>
<dbReference type="OrthoDB" id="5495168at2"/>
<dbReference type="RefSeq" id="WP_146980139.1">
    <property type="nucleotide sequence ID" value="NZ_VOSM01000002.1"/>
</dbReference>
<accession>A0A5C6XKS4</accession>
<organism evidence="2 3">
    <name type="scientific">Lujinxingia vulgaris</name>
    <dbReference type="NCBI Taxonomy" id="2600176"/>
    <lineage>
        <taxon>Bacteria</taxon>
        <taxon>Deltaproteobacteria</taxon>
        <taxon>Bradymonadales</taxon>
        <taxon>Lujinxingiaceae</taxon>
        <taxon>Lujinxingia</taxon>
    </lineage>
</organism>
<proteinExistence type="predicted"/>